<organism evidence="7 8">
    <name type="scientific">Wenxinia marina DSM 24838</name>
    <dbReference type="NCBI Taxonomy" id="1123501"/>
    <lineage>
        <taxon>Bacteria</taxon>
        <taxon>Pseudomonadati</taxon>
        <taxon>Pseudomonadota</taxon>
        <taxon>Alphaproteobacteria</taxon>
        <taxon>Rhodobacterales</taxon>
        <taxon>Roseobacteraceae</taxon>
        <taxon>Wenxinia</taxon>
    </lineage>
</organism>
<reference evidence="7 8" key="1">
    <citation type="submission" date="2013-01" db="EMBL/GenBank/DDBJ databases">
        <authorList>
            <person name="Fiebig A."/>
            <person name="Goeker M."/>
            <person name="Klenk H.-P.P."/>
        </authorList>
    </citation>
    <scope>NUCLEOTIDE SEQUENCE [LARGE SCALE GENOMIC DNA]</scope>
    <source>
        <strain evidence="7 8">DSM 24838</strain>
    </source>
</reference>
<dbReference type="InterPro" id="IPR015421">
    <property type="entry name" value="PyrdxlP-dep_Trfase_major"/>
</dbReference>
<evidence type="ECO:0000313" key="8">
    <source>
        <dbReference type="Proteomes" id="UP000035100"/>
    </source>
</evidence>
<evidence type="ECO:0000256" key="4">
    <source>
        <dbReference type="ARBA" id="ARBA00023239"/>
    </source>
</evidence>
<dbReference type="InterPro" id="IPR015422">
    <property type="entry name" value="PyrdxlP-dep_Trfase_small"/>
</dbReference>
<dbReference type="CDD" id="cd00609">
    <property type="entry name" value="AAT_like"/>
    <property type="match status" value="1"/>
</dbReference>
<dbReference type="SUPFAM" id="SSF53383">
    <property type="entry name" value="PLP-dependent transferases"/>
    <property type="match status" value="1"/>
</dbReference>
<dbReference type="PANTHER" id="PTHR43525:SF1">
    <property type="entry name" value="PROTEIN MALY"/>
    <property type="match status" value="1"/>
</dbReference>
<evidence type="ECO:0000256" key="5">
    <source>
        <dbReference type="ARBA" id="ARBA00037974"/>
    </source>
</evidence>
<dbReference type="PANTHER" id="PTHR43525">
    <property type="entry name" value="PROTEIN MALY"/>
    <property type="match status" value="1"/>
</dbReference>
<accession>A0A0D0NGS0</accession>
<evidence type="ECO:0000256" key="3">
    <source>
        <dbReference type="ARBA" id="ARBA00022898"/>
    </source>
</evidence>
<evidence type="ECO:0000256" key="1">
    <source>
        <dbReference type="ARBA" id="ARBA00001933"/>
    </source>
</evidence>
<keyword evidence="4 7" id="KW-0456">Lyase</keyword>
<dbReference type="Proteomes" id="UP000035100">
    <property type="component" value="Unassembled WGS sequence"/>
</dbReference>
<dbReference type="AlphaFoldDB" id="A0A0D0NGS0"/>
<dbReference type="Gene3D" id="3.40.640.10">
    <property type="entry name" value="Type I PLP-dependent aspartate aminotransferase-like (Major domain)"/>
    <property type="match status" value="1"/>
</dbReference>
<comment type="similarity">
    <text evidence="5">Belongs to the class-II pyridoxal-phosphate-dependent aminotransferase family. MalY/PatB cystathionine beta-lyase subfamily.</text>
</comment>
<dbReference type="eggNOG" id="COG1168">
    <property type="taxonomic scope" value="Bacteria"/>
</dbReference>
<dbReference type="PATRIC" id="fig|1123501.6.peg.4080"/>
<evidence type="ECO:0000259" key="6">
    <source>
        <dbReference type="Pfam" id="PF00155"/>
    </source>
</evidence>
<name>A0A0D0NGS0_9RHOB</name>
<comment type="caution">
    <text evidence="7">The sequence shown here is derived from an EMBL/GenBank/DDBJ whole genome shotgun (WGS) entry which is preliminary data.</text>
</comment>
<dbReference type="EMBL" id="AONG01000022">
    <property type="protein sequence ID" value="KIQ67525.1"/>
    <property type="molecule type" value="Genomic_DNA"/>
</dbReference>
<dbReference type="GO" id="GO:0047804">
    <property type="term" value="F:cysteine-S-conjugate beta-lyase activity"/>
    <property type="evidence" value="ECO:0007669"/>
    <property type="project" value="UniProtKB-EC"/>
</dbReference>
<feature type="domain" description="Aminotransferase class I/classII large" evidence="6">
    <location>
        <begin position="64"/>
        <end position="386"/>
    </location>
</feature>
<dbReference type="InterPro" id="IPR051798">
    <property type="entry name" value="Class-II_PLP-Dep_Aminotrans"/>
</dbReference>
<keyword evidence="8" id="KW-1185">Reference proteome</keyword>
<protein>
    <recommendedName>
        <fullName evidence="2">cysteine-S-conjugate beta-lyase</fullName>
        <ecNumber evidence="2">4.4.1.13</ecNumber>
    </recommendedName>
</protein>
<dbReference type="InterPro" id="IPR015424">
    <property type="entry name" value="PyrdxlP-dep_Trfase"/>
</dbReference>
<dbReference type="GO" id="GO:0030170">
    <property type="term" value="F:pyridoxal phosphate binding"/>
    <property type="evidence" value="ECO:0007669"/>
    <property type="project" value="InterPro"/>
</dbReference>
<comment type="cofactor">
    <cofactor evidence="1">
        <name>pyridoxal 5'-phosphate</name>
        <dbReference type="ChEBI" id="CHEBI:597326"/>
    </cofactor>
</comment>
<evidence type="ECO:0000256" key="2">
    <source>
        <dbReference type="ARBA" id="ARBA00012224"/>
    </source>
</evidence>
<keyword evidence="3" id="KW-0663">Pyridoxal phosphate</keyword>
<dbReference type="Pfam" id="PF00155">
    <property type="entry name" value="Aminotran_1_2"/>
    <property type="match status" value="1"/>
</dbReference>
<proteinExistence type="inferred from homology"/>
<dbReference type="InterPro" id="IPR004839">
    <property type="entry name" value="Aminotransferase_I/II_large"/>
</dbReference>
<dbReference type="RefSeq" id="WP_018301746.1">
    <property type="nucleotide sequence ID" value="NZ_KB902278.1"/>
</dbReference>
<dbReference type="EC" id="4.4.1.13" evidence="2"/>
<dbReference type="STRING" id="1123501.Wenmar_03950"/>
<evidence type="ECO:0000313" key="7">
    <source>
        <dbReference type="EMBL" id="KIQ67525.1"/>
    </source>
</evidence>
<dbReference type="OrthoDB" id="3224382at2"/>
<sequence length="395" mass="42394">MTHTFDFDTPAKRRGCGSAKWDALSAILGDDAPDDALPMWVAQTDFAPAPCIQAAARRLADAGQWGYFTGLATLFERAAWWQETRHGWAADPGRYYATHGLGNAIGLTLQALTEPGDGIVVLSPVYHEFAGKIGRNGRTLVEAPLSIGPDGRFALDLEALEASLTGRERMLLISAPHNPAGRIWSAEEMRGMHALCRRHGMVLVSDEIHQDLAFPGHAHVPAAAAIDDTEGLVVMSAASKTFDVAGLRTGLVWIADDDLRDKFGRLHRALDIQPNIAGHAVTCAAYSPEGAAWVDALMAYLDGNRQTFCDGVNAIPGLSAMPMDATFLAWVDFSGTGMEQAEIDRRVMGDARIAPTPGPSLGHGGGLHHRFNIGTQRDVVAAAVDRLRDAFADLQ</sequence>
<dbReference type="Gene3D" id="3.90.1150.10">
    <property type="entry name" value="Aspartate Aminotransferase, domain 1"/>
    <property type="match status" value="1"/>
</dbReference>
<gene>
    <name evidence="7" type="ORF">Wenmar_03950</name>
</gene>